<evidence type="ECO:0000313" key="3">
    <source>
        <dbReference type="EMBL" id="KAJ9575653.1"/>
    </source>
</evidence>
<sequence>IKNDKEKALQNLDRHKRSYEPLEKGISNDKAKIKNIERSLQNVVQEKSKRFRFVNDIQDNIEYADQKFKYNIQECDSKIQAEEQRRNEVKAVLQQIDKLKNDIRNINKDSDIAIREEIENLSHQFTKKLNVKNQLRSEKEVHQNELEAVHQNIQVHETNIQKIQDVAKQRLQLLQHRNRDAYEAVLWLRENKQRFHYRIYEPMILEINIPNPSHAKYVESIIPRRDLFAFTCEDKRDMNELIRILRGEKKLKINAVHSGSEHPPLSSFRPNIDIQQLRHLGFYSYLSDMFNAPELIKSYLCRMYRLHNIPVGNNSTFNNSEKVPDGIRCFFSENHNFSVNKSKYSGHKSSRIAELFPPNLLAISLNTQHLQELQSSLQKLVESKATKMASLEGIQIKIHRIEHELETLRSKRKELNEHLDTQKTIEARLKAKQSQLEQLERGKIDPEAEKIKCCEENKKLIFCVAEQKAALLEQLKLYDQISVENEIIQQELEILKEVVHKKENESHELLQKFEDAKRILSDVDQRIKHYKTEATHLYEEAKVATDGITPREVRFTTFKEAFSYLPDTEEELAREIQKYQAQADCLGDSDETILTEFENQKSHIASLKQSVKDKEEECRKIKEEMDSVRESWLEPLETLVDQINRKYGDCFARLQCAGEVSLVHGDNE</sequence>
<proteinExistence type="predicted"/>
<dbReference type="GO" id="GO:0003697">
    <property type="term" value="F:single-stranded DNA binding"/>
    <property type="evidence" value="ECO:0007669"/>
    <property type="project" value="TreeGrafter"/>
</dbReference>
<evidence type="ECO:0000256" key="2">
    <source>
        <dbReference type="SAM" id="Coils"/>
    </source>
</evidence>
<dbReference type="GO" id="GO:0030915">
    <property type="term" value="C:Smc5-Smc6 complex"/>
    <property type="evidence" value="ECO:0007669"/>
    <property type="project" value="TreeGrafter"/>
</dbReference>
<feature type="coiled-coil region" evidence="2">
    <location>
        <begin position="597"/>
        <end position="631"/>
    </location>
</feature>
<dbReference type="AlphaFoldDB" id="A0AAD8E3A3"/>
<dbReference type="PANTHER" id="PTHR45916">
    <property type="entry name" value="STRUCTURAL MAINTENANCE OF CHROMOSOMES PROTEIN 5"/>
    <property type="match status" value="1"/>
</dbReference>
<reference evidence="3" key="2">
    <citation type="submission" date="2023-05" db="EMBL/GenBank/DDBJ databases">
        <authorList>
            <person name="Fouks B."/>
        </authorList>
    </citation>
    <scope>NUCLEOTIDE SEQUENCE</scope>
    <source>
        <strain evidence="3">Stay&amp;Tobe</strain>
        <tissue evidence="3">Testes</tissue>
    </source>
</reference>
<feature type="non-terminal residue" evidence="3">
    <location>
        <position position="1"/>
    </location>
</feature>
<dbReference type="GO" id="GO:0005634">
    <property type="term" value="C:nucleus"/>
    <property type="evidence" value="ECO:0007669"/>
    <property type="project" value="TreeGrafter"/>
</dbReference>
<keyword evidence="1 2" id="KW-0175">Coiled coil</keyword>
<organism evidence="3 4">
    <name type="scientific">Diploptera punctata</name>
    <name type="common">Pacific beetle cockroach</name>
    <dbReference type="NCBI Taxonomy" id="6984"/>
    <lineage>
        <taxon>Eukaryota</taxon>
        <taxon>Metazoa</taxon>
        <taxon>Ecdysozoa</taxon>
        <taxon>Arthropoda</taxon>
        <taxon>Hexapoda</taxon>
        <taxon>Insecta</taxon>
        <taxon>Pterygota</taxon>
        <taxon>Neoptera</taxon>
        <taxon>Polyneoptera</taxon>
        <taxon>Dictyoptera</taxon>
        <taxon>Blattodea</taxon>
        <taxon>Blaberoidea</taxon>
        <taxon>Blaberidae</taxon>
        <taxon>Diplopterinae</taxon>
        <taxon>Diploptera</taxon>
    </lineage>
</organism>
<evidence type="ECO:0000256" key="1">
    <source>
        <dbReference type="ARBA" id="ARBA00023054"/>
    </source>
</evidence>
<dbReference type="GO" id="GO:0000724">
    <property type="term" value="P:double-strand break repair via homologous recombination"/>
    <property type="evidence" value="ECO:0007669"/>
    <property type="project" value="TreeGrafter"/>
</dbReference>
<feature type="coiled-coil region" evidence="2">
    <location>
        <begin position="478"/>
        <end position="512"/>
    </location>
</feature>
<evidence type="ECO:0008006" key="5">
    <source>
        <dbReference type="Google" id="ProtNLM"/>
    </source>
</evidence>
<dbReference type="PANTHER" id="PTHR45916:SF1">
    <property type="entry name" value="STRUCTURAL MAINTENANCE OF CHROMOSOMES PROTEIN 5"/>
    <property type="match status" value="1"/>
</dbReference>
<feature type="coiled-coil region" evidence="2">
    <location>
        <begin position="72"/>
        <end position="159"/>
    </location>
</feature>
<gene>
    <name evidence="3" type="ORF">L9F63_007482</name>
</gene>
<reference evidence="3" key="1">
    <citation type="journal article" date="2023" name="IScience">
        <title>Live-bearing cockroach genome reveals convergent evolutionary mechanisms linked to viviparity in insects and beyond.</title>
        <authorList>
            <person name="Fouks B."/>
            <person name="Harrison M.C."/>
            <person name="Mikhailova A.A."/>
            <person name="Marchal E."/>
            <person name="English S."/>
            <person name="Carruthers M."/>
            <person name="Jennings E.C."/>
            <person name="Chiamaka E.L."/>
            <person name="Frigard R.A."/>
            <person name="Pippel M."/>
            <person name="Attardo G.M."/>
            <person name="Benoit J.B."/>
            <person name="Bornberg-Bauer E."/>
            <person name="Tobe S.S."/>
        </authorList>
    </citation>
    <scope>NUCLEOTIDE SEQUENCE</scope>
    <source>
        <strain evidence="3">Stay&amp;Tobe</strain>
    </source>
</reference>
<comment type="caution">
    <text evidence="3">The sequence shown here is derived from an EMBL/GenBank/DDBJ whole genome shotgun (WGS) entry which is preliminary data.</text>
</comment>
<name>A0AAD8E3A3_DIPPU</name>
<accession>A0AAD8E3A3</accession>
<dbReference type="Proteomes" id="UP001233999">
    <property type="component" value="Unassembled WGS sequence"/>
</dbReference>
<feature type="non-terminal residue" evidence="3">
    <location>
        <position position="668"/>
    </location>
</feature>
<dbReference type="EMBL" id="JASPKZ010009826">
    <property type="protein sequence ID" value="KAJ9575653.1"/>
    <property type="molecule type" value="Genomic_DNA"/>
</dbReference>
<evidence type="ECO:0000313" key="4">
    <source>
        <dbReference type="Proteomes" id="UP001233999"/>
    </source>
</evidence>
<feature type="coiled-coil region" evidence="2">
    <location>
        <begin position="391"/>
        <end position="442"/>
    </location>
</feature>
<keyword evidence="4" id="KW-1185">Reference proteome</keyword>
<protein>
    <recommendedName>
        <fullName evidence="5">Structural maintenance of chromosomes protein 5</fullName>
    </recommendedName>
</protein>